<evidence type="ECO:0000313" key="3">
    <source>
        <dbReference type="Proteomes" id="UP000288805"/>
    </source>
</evidence>
<comment type="caution">
    <text evidence="2">The sequence shown here is derived from an EMBL/GenBank/DDBJ whole genome shotgun (WGS) entry which is preliminary data.</text>
</comment>
<feature type="region of interest" description="Disordered" evidence="1">
    <location>
        <begin position="15"/>
        <end position="43"/>
    </location>
</feature>
<proteinExistence type="predicted"/>
<dbReference type="PANTHER" id="PTHR33240:SF15">
    <property type="entry name" value="GAG-PRO-LIKE PROTEIN"/>
    <property type="match status" value="1"/>
</dbReference>
<dbReference type="PANTHER" id="PTHR33240">
    <property type="entry name" value="OS08G0508500 PROTEIN"/>
    <property type="match status" value="1"/>
</dbReference>
<sequence>MAAMASIQEVLASLRQEIGSQQSRPPVVQDETPHDSLPPSPPPPVLIVPQASPYLLLGHSEITPLVAVHTMVIDDAHARMDRIEHHVSRRELEALRQRSDKFVSSFISHWPRVPSRSYDQAYMPSTLALPYNAAQSIERPPVSYSAIGQPCYDTEIVFTVGYVVEPGSSEAHGCRIVDDSHTQTIALACPTLVQDGSTLCVSLGGLVHMGQPSVTTNPLSSHTTHAVFHPIDSMHFIDFAELDNHIHMMSWNKLKPEPIVSDGIYEIGRVTLGHRMPTPFRLVPKAASIQTTTVVPLTFPHYSAQTSFVLVPDVEEVRTPYVDDVHILDIQYVIREGRVRCIDSSLEPNGVETTTTSERLIHMVTTCRANCIVFSDDDLPLEGSDHTRPLYISVDCSGRRVLFVLLDNGSALNVCHLATAIALGYAPSDFGSYIFNLLLGRPWIHRAGVIPSFIHQKVKFIHDGQVVIVQFSGDMFISAKPVLHISHSDVDLFMTGFTFDEYDSTVVLDMMRSMSYLLGMGLGRRQHEPSEFMAIPNHDVLFGLEFIPTEADYRYMARLHKKRASGPQMPSNGIIGRLSTIQEAELQRLVHLLQLSDGAPSTSTSMLIGDIVDGAVLHEYIDEMLAMSMSQIREIVHPEIATLFDLFEVSTIEIVEEILTTLASEFTKDDIVDVLFNDPIGSIEGASNFVDHLFPLMFYWDLSPVLTMFMTLHLWI</sequence>
<dbReference type="EMBL" id="QGNW01000030">
    <property type="protein sequence ID" value="RVX11685.1"/>
    <property type="molecule type" value="Genomic_DNA"/>
</dbReference>
<organism evidence="2 3">
    <name type="scientific">Vitis vinifera</name>
    <name type="common">Grape</name>
    <dbReference type="NCBI Taxonomy" id="29760"/>
    <lineage>
        <taxon>Eukaryota</taxon>
        <taxon>Viridiplantae</taxon>
        <taxon>Streptophyta</taxon>
        <taxon>Embryophyta</taxon>
        <taxon>Tracheophyta</taxon>
        <taxon>Spermatophyta</taxon>
        <taxon>Magnoliopsida</taxon>
        <taxon>eudicotyledons</taxon>
        <taxon>Gunneridae</taxon>
        <taxon>Pentapetalae</taxon>
        <taxon>rosids</taxon>
        <taxon>Vitales</taxon>
        <taxon>Vitaceae</taxon>
        <taxon>Viteae</taxon>
        <taxon>Vitis</taxon>
    </lineage>
</organism>
<evidence type="ECO:0000313" key="2">
    <source>
        <dbReference type="EMBL" id="RVX11685.1"/>
    </source>
</evidence>
<dbReference type="AlphaFoldDB" id="A0A438JRW6"/>
<evidence type="ECO:0000256" key="1">
    <source>
        <dbReference type="SAM" id="MobiDB-lite"/>
    </source>
</evidence>
<protein>
    <submittedName>
        <fullName evidence="2">Uncharacterized protein</fullName>
    </submittedName>
</protein>
<name>A0A438JRW6_VITVI</name>
<accession>A0A438JRW6</accession>
<gene>
    <name evidence="2" type="ORF">CK203_015898</name>
</gene>
<reference evidence="2 3" key="1">
    <citation type="journal article" date="2018" name="PLoS Genet.">
        <title>Population sequencing reveals clonal diversity and ancestral inbreeding in the grapevine cultivar Chardonnay.</title>
        <authorList>
            <person name="Roach M.J."/>
            <person name="Johnson D.L."/>
            <person name="Bohlmann J."/>
            <person name="van Vuuren H.J."/>
            <person name="Jones S.J."/>
            <person name="Pretorius I.S."/>
            <person name="Schmidt S.A."/>
            <person name="Borneman A.R."/>
        </authorList>
    </citation>
    <scope>NUCLEOTIDE SEQUENCE [LARGE SCALE GENOMIC DNA]</scope>
    <source>
        <strain evidence="3">cv. Chardonnay</strain>
        <tissue evidence="2">Leaf</tissue>
    </source>
</reference>
<dbReference type="Proteomes" id="UP000288805">
    <property type="component" value="Unassembled WGS sequence"/>
</dbReference>